<dbReference type="NCBIfam" id="TIGR04226">
    <property type="entry name" value="RrgB_K2N_iso_D2"/>
    <property type="match status" value="1"/>
</dbReference>
<dbReference type="InterPro" id="IPR042002">
    <property type="entry name" value="Sortase_C"/>
</dbReference>
<dbReference type="AlphaFoldDB" id="A0A7T0KEI3"/>
<dbReference type="InterPro" id="IPR023365">
    <property type="entry name" value="Sortase_dom-sf"/>
</dbReference>
<evidence type="ECO:0000256" key="2">
    <source>
        <dbReference type="PIRSR" id="PIRSR605754-1"/>
    </source>
</evidence>
<sequence length="596" mass="63616">MGGTRPARSKRSVIYLLLALLVFLTPVVLTLAKNYEQHRIAQEYSRTVARLPEQVRAEEFARAAHYNANLPEVGAPDPWINGVDVNSPAYQEYQSILSTLAPMARLRAPAVDLDLPVYHGTSTSVLSHGVGHLYGTALPVGGEGTHAVLTGHTGLATLTMFDNLTHLRAGDVFTVEVMGQVLAYEVTGTETVLPQDIDRIAPVAGQDLLTLVTCTPYGINSHRLLVHGQRVEAPGQLDQRYSSPWQWWMTIAVVLAVLIVLYLLWWSRRRKPAQPTAAITAVGAVLAAGLATASPTPASAQELEVATEGISGQFSAARLEGFAADSAQQLGQAVQANPRLLTSTPGYTLGPERTQSTNSQGVATFSNLEPGVYVVHELSEATAPFLALVRAGELTRATAKATPNSISKTALSTQARPGGEAVFRLSATVPPVDASGRLHQYVLIDELEPRLEFAGVRRAVVRTVDGEKALEPAHYTATVRNGNTVEFSLTAAGLDKLAGLRQGHPETTVSIELLTRVRADSATDTPLRNTAHFAPDGYCLSPEQAGCSAPEASGAVTVTWEQGNLARTGAGVREIVLLAVVLLGLGLVLRRSKEDR</sequence>
<name>A0A7T0KEI3_9CORY</name>
<dbReference type="InterPro" id="IPR013783">
    <property type="entry name" value="Ig-like_fold"/>
</dbReference>
<evidence type="ECO:0000313" key="4">
    <source>
        <dbReference type="EMBL" id="QPK78654.1"/>
    </source>
</evidence>
<feature type="transmembrane region" description="Helical" evidence="3">
    <location>
        <begin position="245"/>
        <end position="265"/>
    </location>
</feature>
<dbReference type="Proteomes" id="UP000594681">
    <property type="component" value="Chromosome"/>
</dbReference>
<dbReference type="Gene3D" id="2.60.40.10">
    <property type="entry name" value="Immunoglobulins"/>
    <property type="match status" value="1"/>
</dbReference>
<dbReference type="KEGG" id="cliz:G7Y31_08875"/>
<feature type="transmembrane region" description="Helical" evidence="3">
    <location>
        <begin position="570"/>
        <end position="589"/>
    </location>
</feature>
<feature type="transmembrane region" description="Helical" evidence="3">
    <location>
        <begin position="277"/>
        <end position="294"/>
    </location>
</feature>
<keyword evidence="3" id="KW-0812">Transmembrane</keyword>
<evidence type="ECO:0000256" key="3">
    <source>
        <dbReference type="SAM" id="Phobius"/>
    </source>
</evidence>
<dbReference type="GO" id="GO:0016787">
    <property type="term" value="F:hydrolase activity"/>
    <property type="evidence" value="ECO:0007669"/>
    <property type="project" value="UniProtKB-KW"/>
</dbReference>
<keyword evidence="3" id="KW-0472">Membrane</keyword>
<dbReference type="NCBIfam" id="NF033745">
    <property type="entry name" value="class_C_sortase"/>
    <property type="match status" value="1"/>
</dbReference>
<dbReference type="InterPro" id="IPR005754">
    <property type="entry name" value="Sortase"/>
</dbReference>
<dbReference type="RefSeq" id="WP_165009481.1">
    <property type="nucleotide sequence ID" value="NZ_CP064954.1"/>
</dbReference>
<accession>A0A7T0KEI3</accession>
<dbReference type="EMBL" id="CP064954">
    <property type="protein sequence ID" value="QPK78654.1"/>
    <property type="molecule type" value="Genomic_DNA"/>
</dbReference>
<dbReference type="Gene3D" id="2.40.260.10">
    <property type="entry name" value="Sortase"/>
    <property type="match status" value="1"/>
</dbReference>
<reference evidence="4 5" key="1">
    <citation type="submission" date="2020-11" db="EMBL/GenBank/DDBJ databases">
        <title>Corynebacterium sp. ZJ-599.</title>
        <authorList>
            <person name="Zhou J."/>
        </authorList>
    </citation>
    <scope>NUCLEOTIDE SEQUENCE [LARGE SCALE GENOMIC DNA]</scope>
    <source>
        <strain evidence="4 5">ZJ-599</strain>
    </source>
</reference>
<feature type="active site" description="Acyl-thioester intermediate" evidence="2">
    <location>
        <position position="214"/>
    </location>
</feature>
<protein>
    <submittedName>
        <fullName evidence="4">Class C sortase</fullName>
    </submittedName>
</protein>
<dbReference type="Pfam" id="PF04203">
    <property type="entry name" value="Sortase"/>
    <property type="match status" value="1"/>
</dbReference>
<organism evidence="4 5">
    <name type="scientific">Corynebacterium lizhenjunii</name>
    <dbReference type="NCBI Taxonomy" id="2709394"/>
    <lineage>
        <taxon>Bacteria</taxon>
        <taxon>Bacillati</taxon>
        <taxon>Actinomycetota</taxon>
        <taxon>Actinomycetes</taxon>
        <taxon>Mycobacteriales</taxon>
        <taxon>Corynebacteriaceae</taxon>
        <taxon>Corynebacterium</taxon>
    </lineage>
</organism>
<dbReference type="GO" id="GO:0005975">
    <property type="term" value="P:carbohydrate metabolic process"/>
    <property type="evidence" value="ECO:0007669"/>
    <property type="project" value="UniProtKB-ARBA"/>
</dbReference>
<dbReference type="InterPro" id="IPR026466">
    <property type="entry name" value="Fim_isopep_form_D2_dom"/>
</dbReference>
<keyword evidence="5" id="KW-1185">Reference proteome</keyword>
<proteinExistence type="predicted"/>
<dbReference type="Gene3D" id="2.60.40.740">
    <property type="match status" value="1"/>
</dbReference>
<keyword evidence="3" id="KW-1133">Transmembrane helix</keyword>
<keyword evidence="1" id="KW-0378">Hydrolase</keyword>
<feature type="active site" description="Proton donor/acceptor" evidence="2">
    <location>
        <position position="152"/>
    </location>
</feature>
<evidence type="ECO:0000313" key="5">
    <source>
        <dbReference type="Proteomes" id="UP000594681"/>
    </source>
</evidence>
<dbReference type="NCBIfam" id="TIGR01076">
    <property type="entry name" value="sortase_fam"/>
    <property type="match status" value="1"/>
</dbReference>
<gene>
    <name evidence="4" type="ORF">G7Y31_08875</name>
</gene>
<evidence type="ECO:0000256" key="1">
    <source>
        <dbReference type="ARBA" id="ARBA00022801"/>
    </source>
</evidence>
<dbReference type="SUPFAM" id="SSF63817">
    <property type="entry name" value="Sortase"/>
    <property type="match status" value="1"/>
</dbReference>
<dbReference type="CDD" id="cd05827">
    <property type="entry name" value="Sortase_C"/>
    <property type="match status" value="1"/>
</dbReference>